<dbReference type="AlphaFoldDB" id="A0A399FXZ3"/>
<keyword evidence="4 6" id="KW-0378">Hydrolase</keyword>
<reference evidence="8 9" key="1">
    <citation type="submission" date="2018-08" db="EMBL/GenBank/DDBJ databases">
        <title>Draft genome of candidate division NPL-UPA2 bacterium Unc8 that adapted to ultra-basic serpentinizing groundwater.</title>
        <authorList>
            <person name="Ishii S."/>
            <person name="Suzuki S."/>
            <person name="Nealson K.H."/>
        </authorList>
    </citation>
    <scope>NUCLEOTIDE SEQUENCE [LARGE SCALE GENOMIC DNA]</scope>
    <source>
        <strain evidence="8">Unc8</strain>
    </source>
</reference>
<dbReference type="GO" id="GO:0009003">
    <property type="term" value="F:signal peptidase activity"/>
    <property type="evidence" value="ECO:0007669"/>
    <property type="project" value="UniProtKB-EC"/>
</dbReference>
<dbReference type="Pfam" id="PF10502">
    <property type="entry name" value="Peptidase_S26"/>
    <property type="match status" value="1"/>
</dbReference>
<accession>A0A399FXZ3</accession>
<dbReference type="EMBL" id="NDHY01000001">
    <property type="protein sequence ID" value="RII01104.1"/>
    <property type="molecule type" value="Genomic_DNA"/>
</dbReference>
<dbReference type="GO" id="GO:0004252">
    <property type="term" value="F:serine-type endopeptidase activity"/>
    <property type="evidence" value="ECO:0007669"/>
    <property type="project" value="InterPro"/>
</dbReference>
<evidence type="ECO:0000256" key="3">
    <source>
        <dbReference type="ARBA" id="ARBA00013208"/>
    </source>
</evidence>
<dbReference type="InterPro" id="IPR000223">
    <property type="entry name" value="Pept_S26A_signal_pept_1"/>
</dbReference>
<dbReference type="CDD" id="cd06530">
    <property type="entry name" value="S26_SPase_I"/>
    <property type="match status" value="1"/>
</dbReference>
<dbReference type="InterPro" id="IPR036286">
    <property type="entry name" value="LexA/Signal_pep-like_sf"/>
</dbReference>
<dbReference type="PROSITE" id="PS00761">
    <property type="entry name" value="SPASE_I_3"/>
    <property type="match status" value="1"/>
</dbReference>
<comment type="similarity">
    <text evidence="2 6">Belongs to the peptidase S26 family.</text>
</comment>
<evidence type="ECO:0000313" key="8">
    <source>
        <dbReference type="EMBL" id="RII01104.1"/>
    </source>
</evidence>
<comment type="catalytic activity">
    <reaction evidence="1 6">
        <text>Cleavage of hydrophobic, N-terminal signal or leader sequences from secreted and periplasmic proteins.</text>
        <dbReference type="EC" id="3.4.21.89"/>
    </reaction>
</comment>
<evidence type="ECO:0000259" key="7">
    <source>
        <dbReference type="Pfam" id="PF10502"/>
    </source>
</evidence>
<feature type="active site" evidence="5">
    <location>
        <position position="104"/>
    </location>
</feature>
<dbReference type="GO" id="GO:0016020">
    <property type="term" value="C:membrane"/>
    <property type="evidence" value="ECO:0007669"/>
    <property type="project" value="UniProtKB-SubCell"/>
</dbReference>
<comment type="subcellular location">
    <subcellularLocation>
        <location evidence="6">Membrane</location>
        <topology evidence="6">Single-pass type II membrane protein</topology>
    </subcellularLocation>
</comment>
<protein>
    <recommendedName>
        <fullName evidence="3 6">Signal peptidase I</fullName>
        <ecNumber evidence="3 6">3.4.21.89</ecNumber>
    </recommendedName>
</protein>
<evidence type="ECO:0000256" key="2">
    <source>
        <dbReference type="ARBA" id="ARBA00009370"/>
    </source>
</evidence>
<proteinExistence type="inferred from homology"/>
<dbReference type="PRINTS" id="PR00727">
    <property type="entry name" value="LEADERPTASE"/>
</dbReference>
<feature type="transmembrane region" description="Helical" evidence="6">
    <location>
        <begin position="20"/>
        <end position="42"/>
    </location>
</feature>
<evidence type="ECO:0000313" key="9">
    <source>
        <dbReference type="Proteomes" id="UP000266287"/>
    </source>
</evidence>
<evidence type="ECO:0000256" key="4">
    <source>
        <dbReference type="ARBA" id="ARBA00022801"/>
    </source>
</evidence>
<evidence type="ECO:0000256" key="1">
    <source>
        <dbReference type="ARBA" id="ARBA00000677"/>
    </source>
</evidence>
<evidence type="ECO:0000256" key="5">
    <source>
        <dbReference type="PIRSR" id="PIRSR600223-1"/>
    </source>
</evidence>
<dbReference type="Proteomes" id="UP000266287">
    <property type="component" value="Unassembled WGS sequence"/>
</dbReference>
<dbReference type="InterPro" id="IPR019757">
    <property type="entry name" value="Pept_S26A_signal_pept_1_Lys-AS"/>
</dbReference>
<dbReference type="EC" id="3.4.21.89" evidence="3 6"/>
<gene>
    <name evidence="8" type="primary">lepB</name>
    <name evidence="8" type="ORF">B9J77_00795</name>
</gene>
<dbReference type="GO" id="GO:0006465">
    <property type="term" value="P:signal peptide processing"/>
    <property type="evidence" value="ECO:0007669"/>
    <property type="project" value="InterPro"/>
</dbReference>
<sequence>MSRLTKKNSAGQKSLWRIWVIDTIIPAAAAALFIITFIAQLYRIPSGSMEPVLQPGNRILVSKFAYGIRIPFSGRWILQRRAPERGDIIVFLFDNDGRRRNFVKRVIGTPGDRIKIKDGEIYINGIVVDEPPQIPRERYYPIRAGSYGYNEVEVPAGKLFVLGDNAAISFDSRSWGWLCQRKVKGRAVLIVWPPGRVRPISDR</sequence>
<comment type="caution">
    <text evidence="8">The sequence shown here is derived from an EMBL/GenBank/DDBJ whole genome shotgun (WGS) entry which is preliminary data.</text>
</comment>
<evidence type="ECO:0000256" key="6">
    <source>
        <dbReference type="RuleBase" id="RU362042"/>
    </source>
</evidence>
<dbReference type="PANTHER" id="PTHR43390:SF1">
    <property type="entry name" value="CHLOROPLAST PROCESSING PEPTIDASE"/>
    <property type="match status" value="1"/>
</dbReference>
<dbReference type="InterPro" id="IPR019758">
    <property type="entry name" value="Pept_S26A_signal_pept_1_CS"/>
</dbReference>
<organism evidence="8 9">
    <name type="scientific">candidate division NPL-UPA2 bacterium Unc8</name>
    <dbReference type="NCBI Taxonomy" id="1980939"/>
    <lineage>
        <taxon>Bacteria</taxon>
    </lineage>
</organism>
<keyword evidence="6" id="KW-1133">Transmembrane helix</keyword>
<dbReference type="SUPFAM" id="SSF51306">
    <property type="entry name" value="LexA/Signal peptidase"/>
    <property type="match status" value="1"/>
</dbReference>
<feature type="active site" evidence="5">
    <location>
        <position position="48"/>
    </location>
</feature>
<dbReference type="InterPro" id="IPR019533">
    <property type="entry name" value="Peptidase_S26"/>
</dbReference>
<keyword evidence="6" id="KW-0812">Transmembrane</keyword>
<dbReference type="Gene3D" id="2.10.109.10">
    <property type="entry name" value="Umud Fragment, subunit A"/>
    <property type="match status" value="1"/>
</dbReference>
<dbReference type="PANTHER" id="PTHR43390">
    <property type="entry name" value="SIGNAL PEPTIDASE I"/>
    <property type="match status" value="1"/>
</dbReference>
<keyword evidence="6" id="KW-0645">Protease</keyword>
<dbReference type="NCBIfam" id="TIGR02227">
    <property type="entry name" value="sigpep_I_bact"/>
    <property type="match status" value="1"/>
</dbReference>
<feature type="domain" description="Peptidase S26" evidence="7">
    <location>
        <begin position="20"/>
        <end position="192"/>
    </location>
</feature>
<keyword evidence="6" id="KW-0472">Membrane</keyword>
<name>A0A399FXZ3_UNCN2</name>
<dbReference type="PROSITE" id="PS00760">
    <property type="entry name" value="SPASE_I_2"/>
    <property type="match status" value="1"/>
</dbReference>